<dbReference type="EMBL" id="CP109441">
    <property type="protein sequence ID" value="WUV46583.1"/>
    <property type="molecule type" value="Genomic_DNA"/>
</dbReference>
<dbReference type="Pfam" id="PF01144">
    <property type="entry name" value="CoA_trans"/>
    <property type="match status" value="1"/>
</dbReference>
<evidence type="ECO:0008006" key="4">
    <source>
        <dbReference type="Google" id="ProtNLM"/>
    </source>
</evidence>
<dbReference type="PANTHER" id="PTHR43293">
    <property type="entry name" value="ACETATE COA-TRANSFERASE YDIF"/>
    <property type="match status" value="1"/>
</dbReference>
<dbReference type="Gene3D" id="3.30.30.40">
    <property type="match status" value="1"/>
</dbReference>
<dbReference type="Gene3D" id="3.40.1080.10">
    <property type="entry name" value="Glutaconate Coenzyme A-transferase"/>
    <property type="match status" value="1"/>
</dbReference>
<evidence type="ECO:0000256" key="1">
    <source>
        <dbReference type="ARBA" id="ARBA00007047"/>
    </source>
</evidence>
<dbReference type="SUPFAM" id="SSF100950">
    <property type="entry name" value="NagB/RpiA/CoA transferase-like"/>
    <property type="match status" value="1"/>
</dbReference>
<evidence type="ECO:0000313" key="3">
    <source>
        <dbReference type="Proteomes" id="UP001432062"/>
    </source>
</evidence>
<keyword evidence="3" id="KW-1185">Reference proteome</keyword>
<dbReference type="InterPro" id="IPR037171">
    <property type="entry name" value="NagB/RpiA_transferase-like"/>
</dbReference>
<dbReference type="RefSeq" id="WP_329410430.1">
    <property type="nucleotide sequence ID" value="NZ_CP109441.1"/>
</dbReference>
<dbReference type="SMART" id="SM00882">
    <property type="entry name" value="CoA_trans"/>
    <property type="match status" value="1"/>
</dbReference>
<evidence type="ECO:0000313" key="2">
    <source>
        <dbReference type="EMBL" id="WUV46583.1"/>
    </source>
</evidence>
<comment type="similarity">
    <text evidence="1">Belongs to the 3-oxoacid CoA-transferase subunit B family.</text>
</comment>
<organism evidence="2 3">
    <name type="scientific">Nocardia vinacea</name>
    <dbReference type="NCBI Taxonomy" id="96468"/>
    <lineage>
        <taxon>Bacteria</taxon>
        <taxon>Bacillati</taxon>
        <taxon>Actinomycetota</taxon>
        <taxon>Actinomycetes</taxon>
        <taxon>Mycobacteriales</taxon>
        <taxon>Nocardiaceae</taxon>
        <taxon>Nocardia</taxon>
    </lineage>
</organism>
<name>A0ABZ1YTT8_9NOCA</name>
<dbReference type="InterPro" id="IPR004165">
    <property type="entry name" value="CoA_trans_fam_I"/>
</dbReference>
<accession>A0ABZ1YTT8</accession>
<dbReference type="PANTHER" id="PTHR43293:SF3">
    <property type="entry name" value="CHOLESTEROL RING-CLEAVING HYDROLASE IPDB SUBUNIT"/>
    <property type="match status" value="1"/>
</dbReference>
<proteinExistence type="inferred from homology"/>
<reference evidence="2" key="1">
    <citation type="submission" date="2022-10" db="EMBL/GenBank/DDBJ databases">
        <title>The complete genomes of actinobacterial strains from the NBC collection.</title>
        <authorList>
            <person name="Joergensen T.S."/>
            <person name="Alvarez Arevalo M."/>
            <person name="Sterndorff E.B."/>
            <person name="Faurdal D."/>
            <person name="Vuksanovic O."/>
            <person name="Mourched A.-S."/>
            <person name="Charusanti P."/>
            <person name="Shaw S."/>
            <person name="Blin K."/>
            <person name="Weber T."/>
        </authorList>
    </citation>
    <scope>NUCLEOTIDE SEQUENCE</scope>
    <source>
        <strain evidence="2">NBC_01482</strain>
    </source>
</reference>
<protein>
    <recommendedName>
        <fullName evidence="4">CoA transferase subunit A</fullName>
    </recommendedName>
</protein>
<dbReference type="Proteomes" id="UP001432062">
    <property type="component" value="Chromosome"/>
</dbReference>
<sequence>MTIADKQSLAVDKVRTMDEAVELVADGDVLGIHGTSVQGSPMAFFRQLIRARRRRLHIVTLGGSMGVDWLAATGSLARCTFCVISLERFGLCRSFRHGVESGAIAAEELAETAFYARLEAQARGLPFLPTQGMIGTDLLEVGNDNIELIDDPFDGKPVVACKALRLDVAVVHAHRADRFGNVAIDPSVRYPTMTLMPQAADRVIITAEEIVPTDELRRAPDRTVIPGFAVDAVVPVRFGAHPTSLFPQYTYDAAMHEEWAGVRSRSAIDEFLADNVYRHASHDDYLGAMGPARLTKLTEERR</sequence>
<gene>
    <name evidence="2" type="ORF">OG563_47425</name>
</gene>